<dbReference type="Pfam" id="PF01244">
    <property type="entry name" value="Peptidase_M19"/>
    <property type="match status" value="1"/>
</dbReference>
<keyword evidence="2" id="KW-1185">Reference proteome</keyword>
<dbReference type="STRING" id="1317125.SAMN05444128_2331"/>
<dbReference type="PANTHER" id="PTHR10443">
    <property type="entry name" value="MICROSOMAL DIPEPTIDASE"/>
    <property type="match status" value="1"/>
</dbReference>
<dbReference type="EMBL" id="FTPP01000002">
    <property type="protein sequence ID" value="SIT90597.1"/>
    <property type="molecule type" value="Genomic_DNA"/>
</dbReference>
<evidence type="ECO:0000313" key="1">
    <source>
        <dbReference type="EMBL" id="SIT90597.1"/>
    </source>
</evidence>
<dbReference type="AlphaFoldDB" id="A0A1R3XJY7"/>
<gene>
    <name evidence="1" type="ORF">SAMN05444128_2331</name>
</gene>
<dbReference type="PROSITE" id="PS51365">
    <property type="entry name" value="RENAL_DIPEPTIDASE_2"/>
    <property type="match status" value="1"/>
</dbReference>
<reference evidence="2" key="1">
    <citation type="submission" date="2017-01" db="EMBL/GenBank/DDBJ databases">
        <authorList>
            <person name="Varghese N."/>
            <person name="Submissions S."/>
        </authorList>
    </citation>
    <scope>NUCLEOTIDE SEQUENCE [LARGE SCALE GENOMIC DNA]</scope>
    <source>
        <strain evidence="2">LP100</strain>
    </source>
</reference>
<accession>A0A1R3XJY7</accession>
<dbReference type="GO" id="GO:0006508">
    <property type="term" value="P:proteolysis"/>
    <property type="evidence" value="ECO:0007669"/>
    <property type="project" value="InterPro"/>
</dbReference>
<dbReference type="SUPFAM" id="SSF51556">
    <property type="entry name" value="Metallo-dependent hydrolases"/>
    <property type="match status" value="1"/>
</dbReference>
<evidence type="ECO:0000313" key="2">
    <source>
        <dbReference type="Proteomes" id="UP000187181"/>
    </source>
</evidence>
<name>A0A1R3XJY7_9BACT</name>
<dbReference type="RefSeq" id="WP_342039367.1">
    <property type="nucleotide sequence ID" value="NZ_FTPP01000002.1"/>
</dbReference>
<protein>
    <submittedName>
        <fullName evidence="1">Zn-dependent dipeptidase, dipeptidase homolog</fullName>
    </submittedName>
</protein>
<dbReference type="PANTHER" id="PTHR10443:SF12">
    <property type="entry name" value="DIPEPTIDASE"/>
    <property type="match status" value="1"/>
</dbReference>
<dbReference type="GO" id="GO:0070573">
    <property type="term" value="F:metallodipeptidase activity"/>
    <property type="evidence" value="ECO:0007669"/>
    <property type="project" value="InterPro"/>
</dbReference>
<dbReference type="InterPro" id="IPR008257">
    <property type="entry name" value="Pept_M19"/>
</dbReference>
<dbReference type="Proteomes" id="UP000187181">
    <property type="component" value="Unassembled WGS sequence"/>
</dbReference>
<organism evidence="1 2">
    <name type="scientific">Pontibacter indicus</name>
    <dbReference type="NCBI Taxonomy" id="1317125"/>
    <lineage>
        <taxon>Bacteria</taxon>
        <taxon>Pseudomonadati</taxon>
        <taxon>Bacteroidota</taxon>
        <taxon>Cytophagia</taxon>
        <taxon>Cytophagales</taxon>
        <taxon>Hymenobacteraceae</taxon>
        <taxon>Pontibacter</taxon>
    </lineage>
</organism>
<dbReference type="InterPro" id="IPR032466">
    <property type="entry name" value="Metal_Hydrolase"/>
</dbReference>
<dbReference type="Gene3D" id="3.20.20.140">
    <property type="entry name" value="Metal-dependent hydrolases"/>
    <property type="match status" value="1"/>
</dbReference>
<proteinExistence type="predicted"/>
<sequence>MGNRKRTQLYLLPCFSVSYTEQKINFMTPPARLPIIDLHCDLLVYLSDVPDSAIDNVAEIGCSLPALTQGNVRLQTMAIYCATAPGSTHYAHLQAEIFRKLATDERSCLTAVTNTASLQNALSGKGDIGMVASVENASGFCEEDEPLEEGFKKLEKIIDAVERLLYISFTHHMGNRFGGGNMTDRGITRDGKMLLDYLHGRRIAVDFSHTSDALAYDILEHIDRERLDIPVMASHSNFRPVWEHNRNLPDEIAQEIIRRQGLIGMNFLRAFVNNEQPEALLQHILYGFEKGAENSICFGADYFYTLDSPDLSRVPYYFKEHEHAGTSYTYLLEQLQDKLSQPQLEQLAYRNAQRFMERIWS</sequence>